<sequence length="48" mass="5417">MIEVFSSIQRHEVRVGEGPAQVLVTQLTKTQRLIIRLLGLDPKTYGQP</sequence>
<evidence type="ECO:0000313" key="1">
    <source>
        <dbReference type="EMBL" id="XBH01562.1"/>
    </source>
</evidence>
<accession>A0AAU7C9A7</accession>
<dbReference type="RefSeq" id="WP_406694301.1">
    <property type="nucleotide sequence ID" value="NZ_CP155447.1"/>
</dbReference>
<dbReference type="AlphaFoldDB" id="A0AAU7C9A7"/>
<reference evidence="1" key="1">
    <citation type="submission" date="2024-05" db="EMBL/GenBank/DDBJ databases">
        <title>Planctomycetes of the genus Singulisphaera possess chitinolytic capabilities.</title>
        <authorList>
            <person name="Ivanova A."/>
        </authorList>
    </citation>
    <scope>NUCLEOTIDE SEQUENCE</scope>
    <source>
        <strain evidence="1">Ch08T</strain>
    </source>
</reference>
<dbReference type="EMBL" id="CP155447">
    <property type="protein sequence ID" value="XBH01562.1"/>
    <property type="molecule type" value="Genomic_DNA"/>
</dbReference>
<organism evidence="1">
    <name type="scientific">Singulisphaera sp. Ch08</name>
    <dbReference type="NCBI Taxonomy" id="3120278"/>
    <lineage>
        <taxon>Bacteria</taxon>
        <taxon>Pseudomonadati</taxon>
        <taxon>Planctomycetota</taxon>
        <taxon>Planctomycetia</taxon>
        <taxon>Isosphaerales</taxon>
        <taxon>Isosphaeraceae</taxon>
        <taxon>Singulisphaera</taxon>
    </lineage>
</organism>
<gene>
    <name evidence="1" type="ORF">V5E97_24820</name>
</gene>
<evidence type="ECO:0008006" key="2">
    <source>
        <dbReference type="Google" id="ProtNLM"/>
    </source>
</evidence>
<proteinExistence type="predicted"/>
<name>A0AAU7C9A7_9BACT</name>
<protein>
    <recommendedName>
        <fullName evidence="2">MarR family transcriptional regulator</fullName>
    </recommendedName>
</protein>